<feature type="non-terminal residue" evidence="11">
    <location>
        <position position="1"/>
    </location>
</feature>
<proteinExistence type="inferred from homology"/>
<evidence type="ECO:0000256" key="6">
    <source>
        <dbReference type="ARBA" id="ARBA00023175"/>
    </source>
</evidence>
<dbReference type="InterPro" id="IPR036961">
    <property type="entry name" value="Kinesin_motor_dom_sf"/>
</dbReference>
<dbReference type="InterPro" id="IPR019821">
    <property type="entry name" value="Kinesin_motor_CS"/>
</dbReference>
<dbReference type="InterPro" id="IPR001752">
    <property type="entry name" value="Kinesin_motor_dom"/>
</dbReference>
<keyword evidence="12" id="KW-1185">Reference proteome</keyword>
<name>A0ABQ8BWD3_BRANA</name>
<evidence type="ECO:0000256" key="1">
    <source>
        <dbReference type="ARBA" id="ARBA00004496"/>
    </source>
</evidence>
<evidence type="ECO:0000256" key="8">
    <source>
        <dbReference type="RuleBase" id="RU000394"/>
    </source>
</evidence>
<dbReference type="PRINTS" id="PR00380">
    <property type="entry name" value="KINESINHEAVY"/>
</dbReference>
<comment type="subcellular location">
    <subcellularLocation>
        <location evidence="1">Cytoplasm</location>
    </subcellularLocation>
</comment>
<keyword evidence="3 7" id="KW-0547">Nucleotide-binding</keyword>
<dbReference type="PROSITE" id="PS00411">
    <property type="entry name" value="KINESIN_MOTOR_1"/>
    <property type="match status" value="1"/>
</dbReference>
<organism evidence="11 12">
    <name type="scientific">Brassica napus</name>
    <name type="common">Rape</name>
    <dbReference type="NCBI Taxonomy" id="3708"/>
    <lineage>
        <taxon>Eukaryota</taxon>
        <taxon>Viridiplantae</taxon>
        <taxon>Streptophyta</taxon>
        <taxon>Embryophyta</taxon>
        <taxon>Tracheophyta</taxon>
        <taxon>Spermatophyta</taxon>
        <taxon>Magnoliopsida</taxon>
        <taxon>eudicotyledons</taxon>
        <taxon>Gunneridae</taxon>
        <taxon>Pentapetalae</taxon>
        <taxon>rosids</taxon>
        <taxon>malvids</taxon>
        <taxon>Brassicales</taxon>
        <taxon>Brassicaceae</taxon>
        <taxon>Brassiceae</taxon>
        <taxon>Brassica</taxon>
    </lineage>
</organism>
<comment type="similarity">
    <text evidence="7 8">Belongs to the TRAFAC class myosin-kinesin ATPase superfamily. Kinesin family.</text>
</comment>
<dbReference type="CDD" id="cd01372">
    <property type="entry name" value="KISc_KIF4"/>
    <property type="match status" value="1"/>
</dbReference>
<dbReference type="SMART" id="SM00129">
    <property type="entry name" value="KISc"/>
    <property type="match status" value="1"/>
</dbReference>
<gene>
    <name evidence="11" type="ORF">HID58_031817</name>
</gene>
<feature type="binding site" evidence="7">
    <location>
        <begin position="95"/>
        <end position="102"/>
    </location>
    <ligand>
        <name>ATP</name>
        <dbReference type="ChEBI" id="CHEBI:30616"/>
    </ligand>
</feature>
<dbReference type="Proteomes" id="UP000824890">
    <property type="component" value="Unassembled WGS sequence"/>
</dbReference>
<evidence type="ECO:0000256" key="5">
    <source>
        <dbReference type="ARBA" id="ARBA00023054"/>
    </source>
</evidence>
<feature type="coiled-coil region" evidence="9">
    <location>
        <begin position="361"/>
        <end position="388"/>
    </location>
</feature>
<evidence type="ECO:0000256" key="7">
    <source>
        <dbReference type="PROSITE-ProRule" id="PRU00283"/>
    </source>
</evidence>
<dbReference type="InterPro" id="IPR027640">
    <property type="entry name" value="Kinesin-like_fam"/>
</dbReference>
<keyword evidence="2" id="KW-0963">Cytoplasm</keyword>
<feature type="coiled-coil region" evidence="9">
    <location>
        <begin position="454"/>
        <end position="593"/>
    </location>
</feature>
<dbReference type="Pfam" id="PF00225">
    <property type="entry name" value="Kinesin"/>
    <property type="match status" value="2"/>
</dbReference>
<keyword evidence="6 7" id="KW-0505">Motor protein</keyword>
<evidence type="ECO:0000256" key="4">
    <source>
        <dbReference type="ARBA" id="ARBA00022840"/>
    </source>
</evidence>
<dbReference type="PANTHER" id="PTHR47969:SF15">
    <property type="entry name" value="CHROMOSOME-ASSOCIATED KINESIN KIF4A-RELATED"/>
    <property type="match status" value="1"/>
</dbReference>
<dbReference type="Gene3D" id="3.40.850.10">
    <property type="entry name" value="Kinesin motor domain"/>
    <property type="match status" value="2"/>
</dbReference>
<feature type="domain" description="Kinesin motor" evidence="10">
    <location>
        <begin position="16"/>
        <end position="320"/>
    </location>
</feature>
<keyword evidence="8" id="KW-0493">Microtubule</keyword>
<evidence type="ECO:0000313" key="12">
    <source>
        <dbReference type="Proteomes" id="UP000824890"/>
    </source>
</evidence>
<dbReference type="EMBL" id="JAGKQM010000009">
    <property type="protein sequence ID" value="KAH0908496.1"/>
    <property type="molecule type" value="Genomic_DNA"/>
</dbReference>
<evidence type="ECO:0000256" key="2">
    <source>
        <dbReference type="ARBA" id="ARBA00022490"/>
    </source>
</evidence>
<evidence type="ECO:0000256" key="9">
    <source>
        <dbReference type="SAM" id="Coils"/>
    </source>
</evidence>
<evidence type="ECO:0000259" key="10">
    <source>
        <dbReference type="PROSITE" id="PS50067"/>
    </source>
</evidence>
<accession>A0ABQ8BWD3</accession>
<reference evidence="11 12" key="1">
    <citation type="submission" date="2021-05" db="EMBL/GenBank/DDBJ databases">
        <title>Genome Assembly of Synthetic Allotetraploid Brassica napus Reveals Homoeologous Exchanges between Subgenomes.</title>
        <authorList>
            <person name="Davis J.T."/>
        </authorList>
    </citation>
    <scope>NUCLEOTIDE SEQUENCE [LARGE SCALE GENOMIC DNA]</scope>
    <source>
        <strain evidence="12">cv. Da-Ae</strain>
        <tissue evidence="11">Seedling</tissue>
    </source>
</reference>
<protein>
    <recommendedName>
        <fullName evidence="8">Kinesin-like protein</fullName>
    </recommendedName>
</protein>
<dbReference type="PANTHER" id="PTHR47969">
    <property type="entry name" value="CHROMOSOME-ASSOCIATED KINESIN KIF4A-RELATED"/>
    <property type="match status" value="1"/>
</dbReference>
<evidence type="ECO:0000313" key="11">
    <source>
        <dbReference type="EMBL" id="KAH0908496.1"/>
    </source>
</evidence>
<evidence type="ECO:0000256" key="3">
    <source>
        <dbReference type="ARBA" id="ARBA00022741"/>
    </source>
</evidence>
<dbReference type="InterPro" id="IPR027417">
    <property type="entry name" value="P-loop_NTPase"/>
</dbReference>
<dbReference type="PROSITE" id="PS50067">
    <property type="entry name" value="KINESIN_MOTOR_2"/>
    <property type="match status" value="1"/>
</dbReference>
<dbReference type="SUPFAM" id="SSF52540">
    <property type="entry name" value="P-loop containing nucleoside triphosphate hydrolases"/>
    <property type="match status" value="1"/>
</dbReference>
<keyword evidence="4 7" id="KW-0067">ATP-binding</keyword>
<dbReference type="Pfam" id="PF25764">
    <property type="entry name" value="KIF21A_4th"/>
    <property type="match status" value="1"/>
</dbReference>
<keyword evidence="5 9" id="KW-0175">Coiled coil</keyword>
<comment type="caution">
    <text evidence="11">The sequence shown here is derived from an EMBL/GenBank/DDBJ whole genome shotgun (WGS) entry which is preliminary data.</text>
</comment>
<sequence>SLPSSFLSSMESDDCSVKVAVHIRPLIGDERLQGCKDCVTVVSGKPQVQIGSHSFTFDHVYGSTGTPSTEMYQECAAPLVDGLFQGYNATVLAYGQTGSGKTYTMGTGCGDTSQTGIVPQVMNALFTKIETLKDQIEFQIHVSFIEIHKEEVQDLLDPSTVNKSDTNGNGKDPRNRSHAIFTITVEQMRKITTDSPENGTCNGSLKEEYLCAKLHLVDLAGSERAKRTGSDGMRFKEGVHINKGLLALGNVISALGDEKKRKDGAHVPYRDSKLTRLLQVLFDSLGGNSRTVMIACISPADINAEETLNTLKYANRARNIRNKPIVNRDPVSSEMIKMRQQLEYLQAELSLRNGGTSCAELQALKERIASLETTNEDLCRELHQYRSRYAGVEHSEKDFKDIQADEIVGSVRPDGLKRSLHSIESSNYPMVEATIGDSREIDEEAKEWEHKLLQNSMDKELHELNRRLEEKESEMKLFDGYDPAALKQHFGKKIAEVEDEKRAVQEERNRLLAEIENLASDGQAQKLQDVHAQNLKSLEAQIQDLKKKQESQVQLLKQKQKSDDAARRLQEEIQSIKAQKVQLQHRMKQEAEQFRQWKASREKELLQLRKEGRKSEYERHKLQALNQRQKMVLQRKTEEAAMATKRLKELLEARKCSPREHSGIIDGDLWDETNITCCSSDLGDYGLRL</sequence>